<name>A0ABD0J548_9CAEN</name>
<proteinExistence type="predicted"/>
<accession>A0ABD0J548</accession>
<evidence type="ECO:0000313" key="2">
    <source>
        <dbReference type="EMBL" id="KAK7461170.1"/>
    </source>
</evidence>
<dbReference type="EMBL" id="JACVVK020000643">
    <property type="protein sequence ID" value="KAK7461170.1"/>
    <property type="molecule type" value="Genomic_DNA"/>
</dbReference>
<gene>
    <name evidence="2" type="ORF">BaRGS_00038790</name>
</gene>
<sequence length="101" mass="11292">MIGESLQRLTLHGVWSCFVISPPHSPLSSPFSLPPPPLTRLTNVNAIMDTQKKAHSVERRDINHRRGTASGCRRPDVHPGTCGHSRAMQENRVRVFMKAEV</sequence>
<feature type="region of interest" description="Disordered" evidence="1">
    <location>
        <begin position="52"/>
        <end position="86"/>
    </location>
</feature>
<protein>
    <submittedName>
        <fullName evidence="2">Uncharacterized protein</fullName>
    </submittedName>
</protein>
<comment type="caution">
    <text evidence="2">The sequence shown here is derived from an EMBL/GenBank/DDBJ whole genome shotgun (WGS) entry which is preliminary data.</text>
</comment>
<feature type="compositionally biased region" description="Basic and acidic residues" evidence="1">
    <location>
        <begin position="52"/>
        <end position="61"/>
    </location>
</feature>
<keyword evidence="3" id="KW-1185">Reference proteome</keyword>
<dbReference type="Proteomes" id="UP001519460">
    <property type="component" value="Unassembled WGS sequence"/>
</dbReference>
<reference evidence="2 3" key="1">
    <citation type="journal article" date="2023" name="Sci. Data">
        <title>Genome assembly of the Korean intertidal mud-creeper Batillaria attramentaria.</title>
        <authorList>
            <person name="Patra A.K."/>
            <person name="Ho P.T."/>
            <person name="Jun S."/>
            <person name="Lee S.J."/>
            <person name="Kim Y."/>
            <person name="Won Y.J."/>
        </authorList>
    </citation>
    <scope>NUCLEOTIDE SEQUENCE [LARGE SCALE GENOMIC DNA]</scope>
    <source>
        <strain evidence="2">Wonlab-2016</strain>
    </source>
</reference>
<organism evidence="2 3">
    <name type="scientific">Batillaria attramentaria</name>
    <dbReference type="NCBI Taxonomy" id="370345"/>
    <lineage>
        <taxon>Eukaryota</taxon>
        <taxon>Metazoa</taxon>
        <taxon>Spiralia</taxon>
        <taxon>Lophotrochozoa</taxon>
        <taxon>Mollusca</taxon>
        <taxon>Gastropoda</taxon>
        <taxon>Caenogastropoda</taxon>
        <taxon>Sorbeoconcha</taxon>
        <taxon>Cerithioidea</taxon>
        <taxon>Batillariidae</taxon>
        <taxon>Batillaria</taxon>
    </lineage>
</organism>
<dbReference type="AlphaFoldDB" id="A0ABD0J548"/>
<evidence type="ECO:0000256" key="1">
    <source>
        <dbReference type="SAM" id="MobiDB-lite"/>
    </source>
</evidence>
<evidence type="ECO:0000313" key="3">
    <source>
        <dbReference type="Proteomes" id="UP001519460"/>
    </source>
</evidence>